<dbReference type="AlphaFoldDB" id="A0A6J8AUF5"/>
<evidence type="ECO:0000256" key="1">
    <source>
        <dbReference type="SAM" id="MobiDB-lite"/>
    </source>
</evidence>
<keyword evidence="3" id="KW-1185">Reference proteome</keyword>
<feature type="compositionally biased region" description="Polar residues" evidence="1">
    <location>
        <begin position="344"/>
        <end position="354"/>
    </location>
</feature>
<evidence type="ECO:0000313" key="2">
    <source>
        <dbReference type="EMBL" id="CAC5374059.1"/>
    </source>
</evidence>
<reference evidence="2 3" key="1">
    <citation type="submission" date="2020-06" db="EMBL/GenBank/DDBJ databases">
        <authorList>
            <person name="Li R."/>
            <person name="Bekaert M."/>
        </authorList>
    </citation>
    <scope>NUCLEOTIDE SEQUENCE [LARGE SCALE GENOMIC DNA]</scope>
    <source>
        <strain evidence="3">wild</strain>
    </source>
</reference>
<gene>
    <name evidence="2" type="ORF">MCOR_11590</name>
</gene>
<accession>A0A6J8AUF5</accession>
<dbReference type="Proteomes" id="UP000507470">
    <property type="component" value="Unassembled WGS sequence"/>
</dbReference>
<proteinExistence type="predicted"/>
<feature type="region of interest" description="Disordered" evidence="1">
    <location>
        <begin position="333"/>
        <end position="354"/>
    </location>
</feature>
<sequence length="354" mass="41929">MEQSFESVIGATGYAIILRPVLKSCVDQVNTERISDTRVVDKRETRVDDTGYNTTKLNSKHMTQSQVHFRSLNYDSDSDTEVERKPFCIDRNPTKHEHRVNVHESNDMYRGELDTPLFSPVRHSDYDYKTQRHHDNAYVLPKQNEDEFNIPKRYEFRRSIVNERKLPTLSSNEHVPQKHEKTFSMPKQNFDIYIHNTIRVDRLAYMNVNYRHCQAMRMYNRNMKEHLVCRSRILIYTHNTIRAGRLVYMSVICRLFFNTERHEPKQYTSNRRLPNHDYMPETRYHAHTYEKSAIGQYRNIEVSHAHVQANMNNCVPIVRDPQQCHVNTSTPMYVNPPGFDNRQEGYNPSLDTGA</sequence>
<protein>
    <submittedName>
        <fullName evidence="2">APC</fullName>
    </submittedName>
</protein>
<name>A0A6J8AUF5_MYTCO</name>
<organism evidence="2 3">
    <name type="scientific">Mytilus coruscus</name>
    <name type="common">Sea mussel</name>
    <dbReference type="NCBI Taxonomy" id="42192"/>
    <lineage>
        <taxon>Eukaryota</taxon>
        <taxon>Metazoa</taxon>
        <taxon>Spiralia</taxon>
        <taxon>Lophotrochozoa</taxon>
        <taxon>Mollusca</taxon>
        <taxon>Bivalvia</taxon>
        <taxon>Autobranchia</taxon>
        <taxon>Pteriomorphia</taxon>
        <taxon>Mytilida</taxon>
        <taxon>Mytiloidea</taxon>
        <taxon>Mytilidae</taxon>
        <taxon>Mytilinae</taxon>
        <taxon>Mytilus</taxon>
    </lineage>
</organism>
<evidence type="ECO:0000313" key="3">
    <source>
        <dbReference type="Proteomes" id="UP000507470"/>
    </source>
</evidence>
<dbReference type="EMBL" id="CACVKT020001980">
    <property type="protein sequence ID" value="CAC5374059.1"/>
    <property type="molecule type" value="Genomic_DNA"/>
</dbReference>